<dbReference type="SMART" id="SM00274">
    <property type="entry name" value="FOLN"/>
    <property type="match status" value="1"/>
</dbReference>
<reference evidence="5" key="1">
    <citation type="submission" date="2025-08" db="UniProtKB">
        <authorList>
            <consortium name="Ensembl"/>
        </authorList>
    </citation>
    <scope>IDENTIFICATION</scope>
</reference>
<name>A0A8C3NYQ2_9PASS</name>
<protein>
    <recommendedName>
        <fullName evidence="4">Kazal-like domain-containing protein</fullName>
    </recommendedName>
</protein>
<keyword evidence="3" id="KW-1015">Disulfide bond</keyword>
<evidence type="ECO:0000256" key="2">
    <source>
        <dbReference type="ARBA" id="ARBA00022900"/>
    </source>
</evidence>
<evidence type="ECO:0000313" key="5">
    <source>
        <dbReference type="Ensembl" id="ENSCRFP00000003941.1"/>
    </source>
</evidence>
<dbReference type="GO" id="GO:0030154">
    <property type="term" value="P:cell differentiation"/>
    <property type="evidence" value="ECO:0007669"/>
    <property type="project" value="TreeGrafter"/>
</dbReference>
<dbReference type="SUPFAM" id="SSF100895">
    <property type="entry name" value="Kazal-type serine protease inhibitors"/>
    <property type="match status" value="1"/>
</dbReference>
<dbReference type="InterPro" id="IPR002350">
    <property type="entry name" value="Kazal_dom"/>
</dbReference>
<evidence type="ECO:0000313" key="6">
    <source>
        <dbReference type="Proteomes" id="UP000694396"/>
    </source>
</evidence>
<proteinExistence type="predicted"/>
<dbReference type="Gene3D" id="3.30.60.30">
    <property type="match status" value="1"/>
</dbReference>
<evidence type="ECO:0000256" key="1">
    <source>
        <dbReference type="ARBA" id="ARBA00022690"/>
    </source>
</evidence>
<dbReference type="Pfam" id="PF07648">
    <property type="entry name" value="Kazal_2"/>
    <property type="match status" value="1"/>
</dbReference>
<dbReference type="Ensembl" id="ENSCRFT00000004097.1">
    <property type="protein sequence ID" value="ENSCRFP00000003941.1"/>
    <property type="gene ID" value="ENSCRFG00000003214.1"/>
</dbReference>
<sequence>KILNPCLGVQCSFGASCVVQNRRAVCQCQQQCQPRYDPVCGTDRRTYGNACELHAMACRLQTHLGVTHRGPCGEGPGR</sequence>
<dbReference type="CDD" id="cd00104">
    <property type="entry name" value="KAZAL_FS"/>
    <property type="match status" value="1"/>
</dbReference>
<accession>A0A8C3NYQ2</accession>
<keyword evidence="6" id="KW-1185">Reference proteome</keyword>
<keyword evidence="1" id="KW-0646">Protease inhibitor</keyword>
<keyword evidence="2" id="KW-0722">Serine protease inhibitor</keyword>
<evidence type="ECO:0000259" key="4">
    <source>
        <dbReference type="PROSITE" id="PS51465"/>
    </source>
</evidence>
<dbReference type="GO" id="GO:0005576">
    <property type="term" value="C:extracellular region"/>
    <property type="evidence" value="ECO:0007669"/>
    <property type="project" value="TreeGrafter"/>
</dbReference>
<evidence type="ECO:0000256" key="3">
    <source>
        <dbReference type="ARBA" id="ARBA00023157"/>
    </source>
</evidence>
<dbReference type="FunFam" id="3.30.60.30:FF:000024">
    <property type="entry name" value="Transmembrane agrin"/>
    <property type="match status" value="1"/>
</dbReference>
<dbReference type="PANTHER" id="PTHR10913:SF45">
    <property type="entry name" value="FOLLISTATIN, ISOFORM A-RELATED"/>
    <property type="match status" value="1"/>
</dbReference>
<dbReference type="InterPro" id="IPR003645">
    <property type="entry name" value="Fol_N"/>
</dbReference>
<reference evidence="5" key="2">
    <citation type="submission" date="2025-09" db="UniProtKB">
        <authorList>
            <consortium name="Ensembl"/>
        </authorList>
    </citation>
    <scope>IDENTIFICATION</scope>
</reference>
<dbReference type="AlphaFoldDB" id="A0A8C3NYQ2"/>
<dbReference type="SMART" id="SM00280">
    <property type="entry name" value="KAZAL"/>
    <property type="match status" value="1"/>
</dbReference>
<dbReference type="Proteomes" id="UP000694396">
    <property type="component" value="Unplaced"/>
</dbReference>
<dbReference type="InterPro" id="IPR050653">
    <property type="entry name" value="Prot_Inhib_GrowthFact_Antg"/>
</dbReference>
<dbReference type="PROSITE" id="PS51465">
    <property type="entry name" value="KAZAL_2"/>
    <property type="match status" value="1"/>
</dbReference>
<dbReference type="PANTHER" id="PTHR10913">
    <property type="entry name" value="FOLLISTATIN-RELATED"/>
    <property type="match status" value="1"/>
</dbReference>
<organism evidence="5 6">
    <name type="scientific">Cyanoderma ruficeps</name>
    <name type="common">rufous-capped babbler</name>
    <dbReference type="NCBI Taxonomy" id="181631"/>
    <lineage>
        <taxon>Eukaryota</taxon>
        <taxon>Metazoa</taxon>
        <taxon>Chordata</taxon>
        <taxon>Craniata</taxon>
        <taxon>Vertebrata</taxon>
        <taxon>Euteleostomi</taxon>
        <taxon>Archelosauria</taxon>
        <taxon>Archosauria</taxon>
        <taxon>Dinosauria</taxon>
        <taxon>Saurischia</taxon>
        <taxon>Theropoda</taxon>
        <taxon>Coelurosauria</taxon>
        <taxon>Aves</taxon>
        <taxon>Neognathae</taxon>
        <taxon>Neoaves</taxon>
        <taxon>Telluraves</taxon>
        <taxon>Australaves</taxon>
        <taxon>Passeriformes</taxon>
        <taxon>Sylvioidea</taxon>
        <taxon>Timaliidae</taxon>
        <taxon>Cyanoderma</taxon>
    </lineage>
</organism>
<dbReference type="InterPro" id="IPR036058">
    <property type="entry name" value="Kazal_dom_sf"/>
</dbReference>
<feature type="domain" description="Kazal-like" evidence="4">
    <location>
        <begin position="27"/>
        <end position="74"/>
    </location>
</feature>